<dbReference type="InterPro" id="IPR011953">
    <property type="entry name" value="Cobalto_CobN"/>
</dbReference>
<gene>
    <name evidence="2" type="primary">cobN</name>
    <name evidence="2" type="ORF">DSM112329_00625</name>
</gene>
<sequence>MLRFITTADTEILATAAAVRRLPDDFPAVRCANPKGTRDIDPFLDHVLEDARVVVIRVLGGRRGWQGGVDRLAERCREQRIVLIALGGESAPDAEMTALSTAPSGAVAQVGEYLSSGDVDNIEQLLRFLADTFLLEGYGFEEPKPVEKLGIYLPGRGDVTIEEALEGRDPQRPVVGITFYRSHRLTGNTDFIDGLCAAIERKGGHPVPVWAYTMKRDHAGGAVPALDLLRGHVDVLITTMLATGGANAGDAAGDIAAADGGHEEQMAWDSSALESLKVPVIQALCVTMSRERWGEGGEGLLPIDAATQVAIPEFDGRIIGGPICFKEMDATDSPVGTAVPRYVPDAERCDRLAGLVIRHAKLRPGAWNDDGAARRKIAVVLTAFPTKHARIGMAVGLDTPASAIGLLHQLKADGIDVQDIPADGDALMHELIAAGGHDPEFLTDQLLQDAKLRISVADYLSWYESLPAELTDDMVDKWGEAPGDRYLDQSDTASDGGGDLVVAGVEYGDVVVLIQPPRGYGDDQVGIYHDPELAPAHHYMAAYRWLNAHWKADAIVHLGKHGTLEWLPGKMLALGESCAPDAALADMPLVYPFVVNDPGEGAQAKRRAHAVVIDHLVPPMMRAESYDELADLEALMDEYARLEVLDPSKLPGLGAEIWKAIQAANLHEDLGLNAEHEPDDAGTLVEHLDGYLCEVKDVQIKDGLHVLGVVPEGPHLRGLVAAIGRHGSGDVPGLRRAVADAFGLHEETLVADPGVKVDEARSRALIDRFPGTAYRGSDLLDRLEEAQHALLTSLSEHDWDVARCEELTRSVLGREHAGVTSALRFAAGQIVPKLLQTTDEMTNTLGALRGQHVPAGPSGAPTRGRFDVLPTGRNFYSVDPRALPSELSFATGVKLADAVIERYVADKGELPEMVGLVAWGTAAMRTQGDDAAEVLALLGVRPTWHPSSRRVVGLEVIPLEELGRPRVDVTLRISGFFRDAFPHLLGLLDDAVTMVAGLDEPDEQNFVAKHARAEAASLASSLDKSAAWRRATTRIFGSKPGTYGAGLIQLLETRDWRDDKDLAAVYEAWGGFAYGRGLGGVAAGDAMRSCFEQIDVAVKNVDSREHDHLDSDDYYQYHGGMIATIRALSGSEPEAYLGDSSDPAKVKVRTLAEETRRIFRARVANPRWIGSMVRHGFKGAAELAATVDYLFGYDATTDVASDWMYEQVADKYLLDEEVAAFMDQANPWAARSIAEKLLEAADRGLWAEPPAETIDAIKARYLSLEDALEGATA</sequence>
<dbReference type="KEGG" id="parq:DSM112329_00625"/>
<dbReference type="RefSeq" id="WP_354700355.1">
    <property type="nucleotide sequence ID" value="NZ_CP114014.1"/>
</dbReference>
<dbReference type="GO" id="GO:0051116">
    <property type="term" value="F:cobaltochelatase activity"/>
    <property type="evidence" value="ECO:0007669"/>
    <property type="project" value="UniProtKB-EC"/>
</dbReference>
<dbReference type="Pfam" id="PF02514">
    <property type="entry name" value="CobN-Mg_chel"/>
    <property type="match status" value="1"/>
</dbReference>
<dbReference type="NCBIfam" id="TIGR02257">
    <property type="entry name" value="cobalto_cobN"/>
    <property type="match status" value="1"/>
</dbReference>
<dbReference type="EMBL" id="CP114014">
    <property type="protein sequence ID" value="XAY03803.1"/>
    <property type="molecule type" value="Genomic_DNA"/>
</dbReference>
<keyword evidence="2" id="KW-0436">Ligase</keyword>
<organism evidence="2">
    <name type="scientific">Paraconexibacter sp. AEG42_29</name>
    <dbReference type="NCBI Taxonomy" id="2997339"/>
    <lineage>
        <taxon>Bacteria</taxon>
        <taxon>Bacillati</taxon>
        <taxon>Actinomycetota</taxon>
        <taxon>Thermoleophilia</taxon>
        <taxon>Solirubrobacterales</taxon>
        <taxon>Paraconexibacteraceae</taxon>
        <taxon>Paraconexibacter</taxon>
    </lineage>
</organism>
<dbReference type="PANTHER" id="PTHR44119:SF4">
    <property type="entry name" value="AEROBIC COBALTOCHELATASE SUBUNIT COBN"/>
    <property type="match status" value="1"/>
</dbReference>
<accession>A0AAU7AQ39</accession>
<evidence type="ECO:0000313" key="2">
    <source>
        <dbReference type="EMBL" id="XAY03803.1"/>
    </source>
</evidence>
<evidence type="ECO:0000259" key="1">
    <source>
        <dbReference type="Pfam" id="PF02514"/>
    </source>
</evidence>
<dbReference type="InterPro" id="IPR003672">
    <property type="entry name" value="CobN/Mg_chltase"/>
</dbReference>
<dbReference type="GO" id="GO:0009236">
    <property type="term" value="P:cobalamin biosynthetic process"/>
    <property type="evidence" value="ECO:0007669"/>
    <property type="project" value="InterPro"/>
</dbReference>
<dbReference type="EC" id="6.6.1.2" evidence="2"/>
<feature type="domain" description="CobN/magnesium chelatase" evidence="1">
    <location>
        <begin position="112"/>
        <end position="1251"/>
    </location>
</feature>
<protein>
    <submittedName>
        <fullName evidence="2">Aerobic cobaltochelatase subunit CobN</fullName>
        <ecNumber evidence="2">6.6.1.2</ecNumber>
    </submittedName>
</protein>
<dbReference type="CDD" id="cd10150">
    <property type="entry name" value="CobN_like"/>
    <property type="match status" value="1"/>
</dbReference>
<dbReference type="PANTHER" id="PTHR44119">
    <property type="entry name" value="MAGNESIUM-CHELATASE SUBUNIT CHLH, CHLOROPLASTIC"/>
    <property type="match status" value="1"/>
</dbReference>
<dbReference type="AlphaFoldDB" id="A0AAU7AQ39"/>
<name>A0AAU7AQ39_9ACTN</name>
<reference evidence="2" key="1">
    <citation type="submission" date="2022-12" db="EMBL/GenBank/DDBJ databases">
        <title>Paraconexibacter alkalitolerans sp. nov. and Baekduia alba sp. nov., isolated from soil and emended description of the genera Paraconexibacter (Chun et al., 2020) and Baekduia (An et al., 2020).</title>
        <authorList>
            <person name="Vieira S."/>
            <person name="Huber K.J."/>
            <person name="Geppert A."/>
            <person name="Wolf J."/>
            <person name="Neumann-Schaal M."/>
            <person name="Muesken M."/>
            <person name="Overmann J."/>
        </authorList>
    </citation>
    <scope>NUCLEOTIDE SEQUENCE</scope>
    <source>
        <strain evidence="2">AEG42_29</strain>
    </source>
</reference>
<proteinExistence type="predicted"/>